<evidence type="ECO:0000313" key="6">
    <source>
        <dbReference type="Proteomes" id="UP001159427"/>
    </source>
</evidence>
<keyword evidence="6" id="KW-1185">Reference proteome</keyword>
<dbReference type="InterPro" id="IPR039723">
    <property type="entry name" value="Vps71/ZNHIT1"/>
</dbReference>
<proteinExistence type="predicted"/>
<evidence type="ECO:0000256" key="3">
    <source>
        <dbReference type="ARBA" id="ARBA00022833"/>
    </source>
</evidence>
<evidence type="ECO:0000256" key="4">
    <source>
        <dbReference type="SAM" id="MobiDB-lite"/>
    </source>
</evidence>
<accession>A0ABN8QVW3</accession>
<feature type="non-terminal residue" evidence="5">
    <location>
        <position position="161"/>
    </location>
</feature>
<name>A0ABN8QVW3_9CNID</name>
<comment type="caution">
    <text evidence="5">The sequence shown here is derived from an EMBL/GenBank/DDBJ whole genome shotgun (WGS) entry which is preliminary data.</text>
</comment>
<gene>
    <name evidence="5" type="ORF">PEVE_00007732</name>
</gene>
<organism evidence="5 6">
    <name type="scientific">Porites evermanni</name>
    <dbReference type="NCBI Taxonomy" id="104178"/>
    <lineage>
        <taxon>Eukaryota</taxon>
        <taxon>Metazoa</taxon>
        <taxon>Cnidaria</taxon>
        <taxon>Anthozoa</taxon>
        <taxon>Hexacorallia</taxon>
        <taxon>Scleractinia</taxon>
        <taxon>Fungiina</taxon>
        <taxon>Poritidae</taxon>
        <taxon>Porites</taxon>
    </lineage>
</organism>
<feature type="compositionally biased region" description="Basic and acidic residues" evidence="4">
    <location>
        <begin position="24"/>
        <end position="39"/>
    </location>
</feature>
<evidence type="ECO:0000313" key="5">
    <source>
        <dbReference type="EMBL" id="CAH3171173.1"/>
    </source>
</evidence>
<sequence length="161" mass="18719">GRIKDISSRKILDDATRKRRQKRHLEALEKDNFQEDPHSHLTVVPAKMKVPAFNDTMEDKRKKRRSKTGELFKQRFRRTFAMLLEEAEQESEVGEPSYSSANVPPSKFPERHFCSVFVCTSLTGSYISLKLHMCFLWSKVLLCEMSRNTSGHKMPQVDCLI</sequence>
<evidence type="ECO:0000256" key="1">
    <source>
        <dbReference type="ARBA" id="ARBA00022723"/>
    </source>
</evidence>
<dbReference type="Proteomes" id="UP001159427">
    <property type="component" value="Unassembled WGS sequence"/>
</dbReference>
<feature type="region of interest" description="Disordered" evidence="4">
    <location>
        <begin position="1"/>
        <end position="40"/>
    </location>
</feature>
<dbReference type="PANTHER" id="PTHR13093">
    <property type="entry name" value="ZINC FINGER HIT DOMAIN CONTAINING PROTEIN 1"/>
    <property type="match status" value="1"/>
</dbReference>
<feature type="compositionally biased region" description="Basic and acidic residues" evidence="4">
    <location>
        <begin position="1"/>
        <end position="16"/>
    </location>
</feature>
<feature type="non-terminal residue" evidence="5">
    <location>
        <position position="1"/>
    </location>
</feature>
<keyword evidence="1" id="KW-0479">Metal-binding</keyword>
<keyword evidence="3" id="KW-0862">Zinc</keyword>
<reference evidence="5 6" key="1">
    <citation type="submission" date="2022-05" db="EMBL/GenBank/DDBJ databases">
        <authorList>
            <consortium name="Genoscope - CEA"/>
            <person name="William W."/>
        </authorList>
    </citation>
    <scope>NUCLEOTIDE SEQUENCE [LARGE SCALE GENOMIC DNA]</scope>
</reference>
<dbReference type="EMBL" id="CALNXI010001517">
    <property type="protein sequence ID" value="CAH3171173.1"/>
    <property type="molecule type" value="Genomic_DNA"/>
</dbReference>
<evidence type="ECO:0000256" key="2">
    <source>
        <dbReference type="ARBA" id="ARBA00022771"/>
    </source>
</evidence>
<keyword evidence="2" id="KW-0863">Zinc-finger</keyword>
<protein>
    <submittedName>
        <fullName evidence="5">Uncharacterized protein</fullName>
    </submittedName>
</protein>